<gene>
    <name evidence="7" type="ORF">P3T76_014678</name>
</gene>
<evidence type="ECO:0000256" key="1">
    <source>
        <dbReference type="ARBA" id="ARBA00004496"/>
    </source>
</evidence>
<dbReference type="Proteomes" id="UP001259832">
    <property type="component" value="Unassembled WGS sequence"/>
</dbReference>
<dbReference type="Pfam" id="PF03133">
    <property type="entry name" value="TTL"/>
    <property type="match status" value="1"/>
</dbReference>
<feature type="compositionally biased region" description="Polar residues" evidence="6">
    <location>
        <begin position="28"/>
        <end position="47"/>
    </location>
</feature>
<feature type="compositionally biased region" description="Basic and acidic residues" evidence="6">
    <location>
        <begin position="278"/>
        <end position="292"/>
    </location>
</feature>
<feature type="compositionally biased region" description="Acidic residues" evidence="6">
    <location>
        <begin position="1074"/>
        <end position="1083"/>
    </location>
</feature>
<keyword evidence="3" id="KW-0436">Ligase</keyword>
<evidence type="ECO:0000313" key="7">
    <source>
        <dbReference type="EMBL" id="KAK1929832.1"/>
    </source>
</evidence>
<feature type="compositionally biased region" description="Low complexity" evidence="6">
    <location>
        <begin position="293"/>
        <end position="302"/>
    </location>
</feature>
<feature type="compositionally biased region" description="Acidic residues" evidence="6">
    <location>
        <begin position="251"/>
        <end position="264"/>
    </location>
</feature>
<dbReference type="SUPFAM" id="SSF56059">
    <property type="entry name" value="Glutathione synthetase ATP-binding domain-like"/>
    <property type="match status" value="1"/>
</dbReference>
<feature type="region of interest" description="Disordered" evidence="6">
    <location>
        <begin position="564"/>
        <end position="583"/>
    </location>
</feature>
<sequence>MLPRLNVQEGRGKSPTGFGLLPPLVNETPVQSNNQQRSRLKQPNQRNLPAKVSSVKFPALGKSQHPKCNQEEEENGRVTDRDNNEEDEKRQNLSSSRTSGSSRSSLNAPVKDKNRDFIKELEEKKRKEREDRARQERRKKKFHEKMTRKILEKADARQNHTSPEVKDLTKELSRQEEPQEEEAVETERRKEKAKRQKRLLKKQQAHLAQIKAKQREEQEQLELEKEREQRKLEKVTQAVLTRIQENRPDEQAGEVEEVLTEEPNQEQPAQQPVNDQTEEQKQRAKEQRDSLQRKQQQYLQKLADQRKQKQKEEDDARALQEKRKRRIQKEAQQRLQEAAARQQLITEAREKEEAAIAEAEKAASVGPPVDVEAMVARLSKLKERDVQIIPEARDFASWKKRHGVAPDQKVFCMTGWYPVIREELEKRGWFYNQERVSPYFDFKWSLKSDELKAFKLEKNQFVNHFAQNAAITTKVGLIHNLRSAVWHQSVDIDALFPRAYDLNDPMYMDNFVQDFRYGVAEGLLKQLARRGLQLKNKLPGVASMGANEALVDVVLDIARKKVKSKRPDSHNVEPPVDPLEESVDNPLSIGVDELVTDLQWEVLTNCSLDKPGQLRASLMYKKKVFAEDKDPMDVGSDTVVSAHDKRLQRLADKLQTDAFNREKARLSDLIAHVSLVKDGAFVEAIRLAQELEKLCPQFHINGGAEFMLPDIHAAETSTSTSQNVWIVKPAGMSRGRGIRVFNDLDQLLEYVDVENHKECQWVAQKYIENPLLLCKRKFDIRQWVLVTGWDPLTVWFNDNCYLRFSSEEYSTEDLSDQYVHLTNNSIQKYSDKFNDVYATDDGEMQVEGNMWHSDDFKTFLASKMGKPDVWDTHMHPRMKEIVVQSLQCVQDMVQHRNNSCELYGYDFMVDDNLTPWLIEVNSSPACDYSTPIAQRYVESGLSGIIKVVVDHREYEQKKRSGNVTGLEEPDTGCWQRIHKAEFVGKPMASFAVDFQVKGAKVQRSRRNGRTYKAKMVETSSSTSVLPISETEEDGEDDAQVDVLDDDDVVEDEGLDNEEPTEDGEEKDTNHKDDDDIDGIDPLL</sequence>
<dbReference type="Gene3D" id="3.30.470.20">
    <property type="entry name" value="ATP-grasp fold, B domain"/>
    <property type="match status" value="1"/>
</dbReference>
<evidence type="ECO:0000256" key="6">
    <source>
        <dbReference type="SAM" id="MobiDB-lite"/>
    </source>
</evidence>
<protein>
    <submittedName>
        <fullName evidence="7">Tubulin glycylase 3B</fullName>
    </submittedName>
</protein>
<organism evidence="7 8">
    <name type="scientific">Phytophthora citrophthora</name>
    <dbReference type="NCBI Taxonomy" id="4793"/>
    <lineage>
        <taxon>Eukaryota</taxon>
        <taxon>Sar</taxon>
        <taxon>Stramenopiles</taxon>
        <taxon>Oomycota</taxon>
        <taxon>Peronosporomycetes</taxon>
        <taxon>Peronosporales</taxon>
        <taxon>Peronosporaceae</taxon>
        <taxon>Phytophthora</taxon>
    </lineage>
</organism>
<comment type="subcellular location">
    <subcellularLocation>
        <location evidence="1">Cytoplasm</location>
    </subcellularLocation>
</comment>
<keyword evidence="8" id="KW-1185">Reference proteome</keyword>
<comment type="caution">
    <text evidence="7">The sequence shown here is derived from an EMBL/GenBank/DDBJ whole genome shotgun (WGS) entry which is preliminary data.</text>
</comment>
<evidence type="ECO:0000256" key="4">
    <source>
        <dbReference type="ARBA" id="ARBA00022741"/>
    </source>
</evidence>
<dbReference type="InterPro" id="IPR004344">
    <property type="entry name" value="TTL/TTLL_fam"/>
</dbReference>
<feature type="region of interest" description="Disordered" evidence="6">
    <location>
        <begin position="1"/>
        <end position="334"/>
    </location>
</feature>
<dbReference type="EMBL" id="JASMQC010000044">
    <property type="protein sequence ID" value="KAK1929832.1"/>
    <property type="molecule type" value="Genomic_DNA"/>
</dbReference>
<name>A0AAD9G1N5_9STRA</name>
<keyword evidence="2" id="KW-0963">Cytoplasm</keyword>
<feature type="region of interest" description="Disordered" evidence="6">
    <location>
        <begin position="1015"/>
        <end position="1083"/>
    </location>
</feature>
<evidence type="ECO:0000256" key="2">
    <source>
        <dbReference type="ARBA" id="ARBA00022490"/>
    </source>
</evidence>
<dbReference type="AlphaFoldDB" id="A0AAD9G1N5"/>
<feature type="compositionally biased region" description="Low complexity" evidence="6">
    <location>
        <begin position="94"/>
        <end position="105"/>
    </location>
</feature>
<proteinExistence type="predicted"/>
<keyword evidence="4" id="KW-0547">Nucleotide-binding</keyword>
<dbReference type="GO" id="GO:0005524">
    <property type="term" value="F:ATP binding"/>
    <property type="evidence" value="ECO:0007669"/>
    <property type="project" value="UniProtKB-KW"/>
</dbReference>
<feature type="compositionally biased region" description="Basic and acidic residues" evidence="6">
    <location>
        <begin position="110"/>
        <end position="134"/>
    </location>
</feature>
<feature type="compositionally biased region" description="Basic and acidic residues" evidence="6">
    <location>
        <begin position="213"/>
        <end position="234"/>
    </location>
</feature>
<feature type="compositionally biased region" description="Acidic residues" evidence="6">
    <location>
        <begin position="1029"/>
        <end position="1065"/>
    </location>
</feature>
<dbReference type="PANTHER" id="PTHR45870:SF2">
    <property type="entry name" value="TUBULIN MONOGLYCYLASE TTLL3"/>
    <property type="match status" value="1"/>
</dbReference>
<dbReference type="GO" id="GO:0005737">
    <property type="term" value="C:cytoplasm"/>
    <property type="evidence" value="ECO:0007669"/>
    <property type="project" value="UniProtKB-SubCell"/>
</dbReference>
<dbReference type="GO" id="GO:0070736">
    <property type="term" value="F:protein-glycine ligase activity, initiating"/>
    <property type="evidence" value="ECO:0007669"/>
    <property type="project" value="TreeGrafter"/>
</dbReference>
<dbReference type="PROSITE" id="PS51221">
    <property type="entry name" value="TTL"/>
    <property type="match status" value="1"/>
</dbReference>
<dbReference type="PANTHER" id="PTHR45870">
    <property type="entry name" value="TUBULIN MONOGLYCYLASE TTLL3"/>
    <property type="match status" value="1"/>
</dbReference>
<accession>A0AAD9G1N5</accession>
<keyword evidence="5" id="KW-0067">ATP-binding</keyword>
<feature type="compositionally biased region" description="Basic and acidic residues" evidence="6">
    <location>
        <begin position="303"/>
        <end position="321"/>
    </location>
</feature>
<evidence type="ECO:0000256" key="3">
    <source>
        <dbReference type="ARBA" id="ARBA00022598"/>
    </source>
</evidence>
<feature type="compositionally biased region" description="Basic and acidic residues" evidence="6">
    <location>
        <begin position="144"/>
        <end position="177"/>
    </location>
</feature>
<feature type="compositionally biased region" description="Basic residues" evidence="6">
    <location>
        <begin position="191"/>
        <end position="204"/>
    </location>
</feature>
<dbReference type="InterPro" id="IPR051437">
    <property type="entry name" value="TTLL_monoglycylase"/>
</dbReference>
<dbReference type="GO" id="GO:0015630">
    <property type="term" value="C:microtubule cytoskeleton"/>
    <property type="evidence" value="ECO:0007669"/>
    <property type="project" value="TreeGrafter"/>
</dbReference>
<feature type="compositionally biased region" description="Basic and acidic residues" evidence="6">
    <location>
        <begin position="75"/>
        <end position="91"/>
    </location>
</feature>
<reference evidence="7" key="1">
    <citation type="submission" date="2023-08" db="EMBL/GenBank/DDBJ databases">
        <title>Reference Genome Resource for the Citrus Pathogen Phytophthora citrophthora.</title>
        <authorList>
            <person name="Moller H."/>
            <person name="Coetzee B."/>
            <person name="Rose L.J."/>
            <person name="Van Niekerk J.M."/>
        </authorList>
    </citation>
    <scope>NUCLEOTIDE SEQUENCE</scope>
    <source>
        <strain evidence="7">STE-U-9442</strain>
    </source>
</reference>
<evidence type="ECO:0000313" key="8">
    <source>
        <dbReference type="Proteomes" id="UP001259832"/>
    </source>
</evidence>
<evidence type="ECO:0000256" key="5">
    <source>
        <dbReference type="ARBA" id="ARBA00022840"/>
    </source>
</evidence>